<feature type="region of interest" description="Disordered" evidence="1">
    <location>
        <begin position="492"/>
        <end position="512"/>
    </location>
</feature>
<keyword evidence="3" id="KW-0436">Ligase</keyword>
<dbReference type="AlphaFoldDB" id="A0A679IUD9"/>
<dbReference type="PANTHER" id="PTHR44119">
    <property type="entry name" value="MAGNESIUM-CHELATASE SUBUNIT CHLH, CHLOROPLASTIC"/>
    <property type="match status" value="1"/>
</dbReference>
<gene>
    <name evidence="3" type="primary">cobN_1</name>
    <name evidence="3" type="ORF">MBUL_01716</name>
</gene>
<dbReference type="CDD" id="cd10150">
    <property type="entry name" value="CobN_like"/>
    <property type="match status" value="1"/>
</dbReference>
<dbReference type="PANTHER" id="PTHR44119:SF4">
    <property type="entry name" value="AEROBIC COBALTOCHELATASE SUBUNIT COBN"/>
    <property type="match status" value="1"/>
</dbReference>
<protein>
    <submittedName>
        <fullName evidence="3">Aerobic cobaltochelatase subunit CobN</fullName>
        <ecNumber evidence="3">6.6.1.2</ecNumber>
    </submittedName>
</protein>
<organism evidence="3">
    <name type="scientific">Methylobacterium bullatum</name>
    <dbReference type="NCBI Taxonomy" id="570505"/>
    <lineage>
        <taxon>Bacteria</taxon>
        <taxon>Pseudomonadati</taxon>
        <taxon>Pseudomonadota</taxon>
        <taxon>Alphaproteobacteria</taxon>
        <taxon>Hyphomicrobiales</taxon>
        <taxon>Methylobacteriaceae</taxon>
        <taxon>Methylobacterium</taxon>
    </lineage>
</organism>
<feature type="domain" description="CobN/magnesium chelatase" evidence="2">
    <location>
        <begin position="749"/>
        <end position="1147"/>
    </location>
</feature>
<dbReference type="InterPro" id="IPR003672">
    <property type="entry name" value="CobN/Mg_chltase"/>
</dbReference>
<accession>A0A679IUD9</accession>
<feature type="domain" description="CobN/magnesium chelatase" evidence="2">
    <location>
        <begin position="150"/>
        <end position="476"/>
    </location>
</feature>
<dbReference type="EMBL" id="LR743504">
    <property type="protein sequence ID" value="CAA2102500.1"/>
    <property type="molecule type" value="Genomic_DNA"/>
</dbReference>
<feature type="region of interest" description="Disordered" evidence="1">
    <location>
        <begin position="765"/>
        <end position="787"/>
    </location>
</feature>
<name>A0A679IUD9_9HYPH</name>
<reference evidence="3" key="1">
    <citation type="submission" date="2019-12" db="EMBL/GenBank/DDBJ databases">
        <authorList>
            <person name="Cremers G."/>
        </authorList>
    </citation>
    <scope>NUCLEOTIDE SEQUENCE</scope>
    <source>
        <strain evidence="3">Mbul1</strain>
    </source>
</reference>
<sequence>MHLIRIDTVSLDEGEAAIDLGQAPGDIVFLSFTDSDLSGMAGAHAAEREAAARDSSAVDVPTLRLAKLARLRHPMSVDLYVDGVIARSKFVVIRCLGGLDYWRYGVERAAAAARANGVKLAVIPGCDKPDPRLTAFSTVAPELVETLEGYCRAGGSDNLRRMIRRLSREIGNAVEALPPVALPRGFAWCPGCGPVANETALAAAGRDRPLALILVYRSAVLGGDTRPVAELIAALGERGIGAATLAVASLKDPLALDAVQEALAARSPDIVIAATAFSAREDAGFVLDGADAPILQAYTIGAARGAWEASARGMNAADLAMQVALPEFDGRLSGFPISFKEDGPEIDGFSERRAVPFPAGIAALADRASAWVTLKHRPRASRRLALVLSDYPARGGRAGFAVGLDTPASAGTIAETLRRAGYSVGSLPEPDALMLALTKDAPTFAVSLAAYRDWLATLSPDERDTLDRRWGEPEADPVCVDGAFRFPMVVTTTPSPPRPHPEAPERSAGLEGGFQLPQRDLEASFEAADAAPQDEVIGWTRGRLAVFLQPDRGRAADRKAGYHDPDEPPTHAYLAFHLGLRERFDALIHLGTHGTTEWLPGKAVALSPACWPARAIGHLPVIYPFIVDDPGEAAPVKRRLGGIALGHLTPQTECAGLTPEAARLRELVEEYSSASVLDPRRAEIIARAILDDAADAGLLSGAGIDADTPMADALTALDAHLCDLGEVTTRDGLHVFGQAPDGALDPVTACAAAEREGLLAALDGRFVPPGPAGSPSRGRTDVMPTGRNLTTLDPRSLPTRAATLLGSKAADAVVRRYLQDEGEYPARIVMDLWASPTLRTGGEDVAHALALMGVRPTWDHASTRVTGFEVMPLALLDRPRIDVTLRVSGAFRDTFPETLSLLARAASAVGERDEEDDENPLAAARRRGEPSARVYGAAPGRYGAGAGELALDGAWQSRDDLGRAYLDATSHAYGGTEDKADAGFPARVAQADAYVHAFDVAERDLLDGDAAADAMGGFSAAAALGGRAPALYSLDVADPEKPKARTAREDAARLIRAKLANPRWITAQLRHGYRGAQELAQGIDAVFVLAASTDAISDADLDRLYGAMIADLDMFDALRAANPDAARAILERFDEARRRGLWTTRRNAMAADELMPEAAE</sequence>
<dbReference type="NCBIfam" id="NF008973">
    <property type="entry name" value="PRK12321.1"/>
    <property type="match status" value="1"/>
</dbReference>
<proteinExistence type="predicted"/>
<evidence type="ECO:0000256" key="1">
    <source>
        <dbReference type="SAM" id="MobiDB-lite"/>
    </source>
</evidence>
<dbReference type="GO" id="GO:0051116">
    <property type="term" value="F:cobaltochelatase activity"/>
    <property type="evidence" value="ECO:0007669"/>
    <property type="project" value="UniProtKB-EC"/>
</dbReference>
<feature type="region of interest" description="Disordered" evidence="1">
    <location>
        <begin position="907"/>
        <end position="930"/>
    </location>
</feature>
<evidence type="ECO:0000313" key="3">
    <source>
        <dbReference type="EMBL" id="CAA2102500.1"/>
    </source>
</evidence>
<dbReference type="Pfam" id="PF02514">
    <property type="entry name" value="CobN-Mg_chel"/>
    <property type="match status" value="3"/>
</dbReference>
<feature type="domain" description="CobN/magnesium chelatase" evidence="2">
    <location>
        <begin position="536"/>
        <end position="743"/>
    </location>
</feature>
<evidence type="ECO:0000259" key="2">
    <source>
        <dbReference type="Pfam" id="PF02514"/>
    </source>
</evidence>
<dbReference type="EC" id="6.6.1.2" evidence="3"/>